<evidence type="ECO:0000256" key="2">
    <source>
        <dbReference type="SAM" id="Phobius"/>
    </source>
</evidence>
<keyword evidence="2" id="KW-0472">Membrane</keyword>
<dbReference type="PROSITE" id="PS51176">
    <property type="entry name" value="PDH_ADH"/>
    <property type="match status" value="1"/>
</dbReference>
<dbReference type="InterPro" id="IPR008927">
    <property type="entry name" value="6-PGluconate_DH-like_C_sf"/>
</dbReference>
<dbReference type="OrthoDB" id="9802008at2"/>
<name>A0A5C6CLF3_9BACT</name>
<evidence type="ECO:0000259" key="3">
    <source>
        <dbReference type="PROSITE" id="PS51176"/>
    </source>
</evidence>
<dbReference type="SUPFAM" id="SSF51735">
    <property type="entry name" value="NAD(P)-binding Rossmann-fold domains"/>
    <property type="match status" value="1"/>
</dbReference>
<dbReference type="InterPro" id="IPR046826">
    <property type="entry name" value="PDH_N"/>
</dbReference>
<keyword evidence="2" id="KW-1133">Transmembrane helix</keyword>
<dbReference type="InterPro" id="IPR046825">
    <property type="entry name" value="PDH_C"/>
</dbReference>
<dbReference type="GO" id="GO:0008977">
    <property type="term" value="F:prephenate dehydrogenase (NAD+) activity"/>
    <property type="evidence" value="ECO:0007669"/>
    <property type="project" value="InterPro"/>
</dbReference>
<dbReference type="EMBL" id="SJPS01000004">
    <property type="protein sequence ID" value="TWU25723.1"/>
    <property type="molecule type" value="Genomic_DNA"/>
</dbReference>
<dbReference type="GO" id="GO:0070403">
    <property type="term" value="F:NAD+ binding"/>
    <property type="evidence" value="ECO:0007669"/>
    <property type="project" value="InterPro"/>
</dbReference>
<dbReference type="PANTHER" id="PTHR21363">
    <property type="entry name" value="PREPHENATE DEHYDROGENASE"/>
    <property type="match status" value="1"/>
</dbReference>
<dbReference type="GO" id="GO:0006571">
    <property type="term" value="P:tyrosine biosynthetic process"/>
    <property type="evidence" value="ECO:0007669"/>
    <property type="project" value="InterPro"/>
</dbReference>
<sequence length="281" mass="29833">MPVAINVTIVGVGLIGGSIGLALRERKLANRVVGCGRRQQSLNKALAVGAIDEASTDITAAVADAEIVVVASPVASVVDHVCRVAESCRADLITDVGSTKGLICRQIEKQLSGSNPHFVGSHPLAGDHRTGPENARADLFVDRTVVVTPSEQTPDNLTQRAAEFWRSLGAKVVEMGPEEHDQAVGATSHLPHLVASALAACTPHKFLPLAATGWADTTRVAAGDPELWTQIFSQNAPAVINELDNLMEQLVKLRGELASSDWQRIQETLEKAKQVRDALGI</sequence>
<evidence type="ECO:0000313" key="4">
    <source>
        <dbReference type="EMBL" id="TWU25723.1"/>
    </source>
</evidence>
<keyword evidence="2" id="KW-0812">Transmembrane</keyword>
<organism evidence="4 5">
    <name type="scientific">Bythopirellula polymerisocia</name>
    <dbReference type="NCBI Taxonomy" id="2528003"/>
    <lineage>
        <taxon>Bacteria</taxon>
        <taxon>Pseudomonadati</taxon>
        <taxon>Planctomycetota</taxon>
        <taxon>Planctomycetia</taxon>
        <taxon>Pirellulales</taxon>
        <taxon>Lacipirellulaceae</taxon>
        <taxon>Bythopirellula</taxon>
    </lineage>
</organism>
<dbReference type="Proteomes" id="UP000318437">
    <property type="component" value="Unassembled WGS sequence"/>
</dbReference>
<dbReference type="Pfam" id="PF02153">
    <property type="entry name" value="PDH_N"/>
    <property type="match status" value="1"/>
</dbReference>
<comment type="caution">
    <text evidence="4">The sequence shown here is derived from an EMBL/GenBank/DDBJ whole genome shotgun (WGS) entry which is preliminary data.</text>
</comment>
<dbReference type="GO" id="GO:0004665">
    <property type="term" value="F:prephenate dehydrogenase (NADP+) activity"/>
    <property type="evidence" value="ECO:0007669"/>
    <property type="project" value="InterPro"/>
</dbReference>
<gene>
    <name evidence="4" type="ORF">Pla144_29340</name>
</gene>
<dbReference type="FunFam" id="3.40.50.720:FF:000208">
    <property type="entry name" value="Prephenate dehydrogenase"/>
    <property type="match status" value="1"/>
</dbReference>
<dbReference type="InterPro" id="IPR003099">
    <property type="entry name" value="Prephen_DH"/>
</dbReference>
<accession>A0A5C6CLF3</accession>
<dbReference type="RefSeq" id="WP_146451309.1">
    <property type="nucleotide sequence ID" value="NZ_SJPS01000004.1"/>
</dbReference>
<dbReference type="Gene3D" id="1.10.3660.10">
    <property type="entry name" value="6-phosphogluconate dehydrogenase C-terminal like domain"/>
    <property type="match status" value="1"/>
</dbReference>
<evidence type="ECO:0000256" key="1">
    <source>
        <dbReference type="ARBA" id="ARBA00023002"/>
    </source>
</evidence>
<dbReference type="Gene3D" id="3.40.50.720">
    <property type="entry name" value="NAD(P)-binding Rossmann-like Domain"/>
    <property type="match status" value="1"/>
</dbReference>
<protein>
    <submittedName>
        <fullName evidence="4">Prephenate dehydrogenase</fullName>
    </submittedName>
</protein>
<feature type="transmembrane region" description="Helical" evidence="2">
    <location>
        <begin position="6"/>
        <end position="23"/>
    </location>
</feature>
<keyword evidence="1" id="KW-0560">Oxidoreductase</keyword>
<reference evidence="4 5" key="1">
    <citation type="submission" date="2019-02" db="EMBL/GenBank/DDBJ databases">
        <title>Deep-cultivation of Planctomycetes and their phenomic and genomic characterization uncovers novel biology.</title>
        <authorList>
            <person name="Wiegand S."/>
            <person name="Jogler M."/>
            <person name="Boedeker C."/>
            <person name="Pinto D."/>
            <person name="Vollmers J."/>
            <person name="Rivas-Marin E."/>
            <person name="Kohn T."/>
            <person name="Peeters S.H."/>
            <person name="Heuer A."/>
            <person name="Rast P."/>
            <person name="Oberbeckmann S."/>
            <person name="Bunk B."/>
            <person name="Jeske O."/>
            <person name="Meyerdierks A."/>
            <person name="Storesund J.E."/>
            <person name="Kallscheuer N."/>
            <person name="Luecker S."/>
            <person name="Lage O.M."/>
            <person name="Pohl T."/>
            <person name="Merkel B.J."/>
            <person name="Hornburger P."/>
            <person name="Mueller R.-W."/>
            <person name="Bruemmer F."/>
            <person name="Labrenz M."/>
            <person name="Spormann A.M."/>
            <person name="Op Den Camp H."/>
            <person name="Overmann J."/>
            <person name="Amann R."/>
            <person name="Jetten M.S.M."/>
            <person name="Mascher T."/>
            <person name="Medema M.H."/>
            <person name="Devos D.P."/>
            <person name="Kaster A.-K."/>
            <person name="Ovreas L."/>
            <person name="Rohde M."/>
            <person name="Galperin M.Y."/>
            <person name="Jogler C."/>
        </authorList>
    </citation>
    <scope>NUCLEOTIDE SEQUENCE [LARGE SCALE GENOMIC DNA]</scope>
    <source>
        <strain evidence="4 5">Pla144</strain>
    </source>
</reference>
<proteinExistence type="predicted"/>
<evidence type="ECO:0000313" key="5">
    <source>
        <dbReference type="Proteomes" id="UP000318437"/>
    </source>
</evidence>
<dbReference type="SUPFAM" id="SSF48179">
    <property type="entry name" value="6-phosphogluconate dehydrogenase C-terminal domain-like"/>
    <property type="match status" value="1"/>
</dbReference>
<dbReference type="PANTHER" id="PTHR21363:SF0">
    <property type="entry name" value="PREPHENATE DEHYDROGENASE [NADP(+)]"/>
    <property type="match status" value="1"/>
</dbReference>
<feature type="domain" description="Prephenate/arogenate dehydrogenase" evidence="3">
    <location>
        <begin position="5"/>
        <end position="281"/>
    </location>
</feature>
<dbReference type="InterPro" id="IPR036291">
    <property type="entry name" value="NAD(P)-bd_dom_sf"/>
</dbReference>
<dbReference type="InterPro" id="IPR050812">
    <property type="entry name" value="Preph/Arog_dehydrog"/>
</dbReference>
<dbReference type="AlphaFoldDB" id="A0A5C6CLF3"/>
<keyword evidence="5" id="KW-1185">Reference proteome</keyword>
<dbReference type="Pfam" id="PF20463">
    <property type="entry name" value="PDH_C"/>
    <property type="match status" value="1"/>
</dbReference>